<feature type="compositionally biased region" description="Basic and acidic residues" evidence="1">
    <location>
        <begin position="1221"/>
        <end position="1253"/>
    </location>
</feature>
<accession>A0A432VCB7</accession>
<feature type="compositionally biased region" description="Basic and acidic residues" evidence="1">
    <location>
        <begin position="1281"/>
        <end position="1290"/>
    </location>
</feature>
<evidence type="ECO:0000313" key="3">
    <source>
        <dbReference type="EMBL" id="RUM99756.1"/>
    </source>
</evidence>
<evidence type="ECO:0000259" key="2">
    <source>
        <dbReference type="Pfam" id="PF05170"/>
    </source>
</evidence>
<feature type="compositionally biased region" description="Basic and acidic residues" evidence="1">
    <location>
        <begin position="1197"/>
        <end position="1213"/>
    </location>
</feature>
<protein>
    <submittedName>
        <fullName evidence="3">AsmA family protein</fullName>
    </submittedName>
</protein>
<dbReference type="Proteomes" id="UP000281647">
    <property type="component" value="Unassembled WGS sequence"/>
</dbReference>
<dbReference type="OrthoDB" id="9816380at2"/>
<dbReference type="PANTHER" id="PTHR30441:SF4">
    <property type="entry name" value="PROTEIN ASMA"/>
    <property type="match status" value="1"/>
</dbReference>
<reference evidence="3 4" key="1">
    <citation type="submission" date="2018-11" db="EMBL/GenBank/DDBJ databases">
        <title>Pseudaminobacter arsenicus sp. nov., an arsenic-resistant bacterium isolated from arsenic-rich aquifers.</title>
        <authorList>
            <person name="Mu Y."/>
        </authorList>
    </citation>
    <scope>NUCLEOTIDE SEQUENCE [LARGE SCALE GENOMIC DNA]</scope>
    <source>
        <strain evidence="3 4">CB3</strain>
    </source>
</reference>
<sequence>MLARLFVFIGGLIVLVLTAALVGPYFIDWTSYRGDFEREASAVLGRKVTVEGAATARLLPFPSVTFSDVSVGGANGRQPAMTVEKFSMDAELAPFLRGEFLIFDMRLVRPKAVIDIAADGTVDWAIRPSTPFDPHRIALEKLTVTDGEVAIRHAASGRTHLLSQINTAISAKSLAGPWRANGTVLVDGMSTTLAASTGQVDENGAMRLRLRVDPGLYPLAIEADGNARIEKGKALYSGQFKIMGEEKKAEALRGSGGESVKIEALKPEPGFRLNGEFSLDHQRLGIEAFRFETGPLDNPYTADGTAFVELGKEPRFFIETKGAQVRFDEAVAGSESGAGLTLAERIAALERALADLPKLSMPGKVEVNLPAIVAGDTTVRDVHLSAEPADGGWTVKSLAATLPGRTTLEADGFLRTGHEFGFAGSLLLAVGQPSGFAAWVASDVDEAIRRLPAAGFKATVDMTGQRQKFSDLELVLGDAKFRGRIDSRQPPDMRPSVLLQLDGEALDVDGLAAFASLFVSDKGANRFADRDLDFEIKAGPVTAGGLTAETVDTALRLRSGLLEIDRLSIGGLAGASLSATGRVKDFPQSPTGNLDASILAADLAPLISLAAQHYPDNALLKGLDTRANAYPGLFEEARIDLVASAAAEDGGATGLALSVQGDAGGSAISANLTAKGTLQALGQARLALSFSARNEDATRLLALAGAPALPLGLTGGGDLTASAKGTLEGGLDTTFHLTAEDFRASFTGTSGRDEKGGFAQGRIGLEAADIEPWLMTMGVGLPGMGLGTPVSLESEGGYREGVLTLDRLEGVVNEGAVTGGLNAKLEDGLPHLGGALKLDEIDLGPFIAMVLGEEALQPAEGRWSAVPFRQKSFAPGAVDLQISAGTVAVGGLATAYDASLALELSAEGLRLSDVKAKLYGGALSGLFELKNNGGTGLFSSQMKLDGADLALALAGAGLNGSGDFSTALTAGGKSVGGLVSTLSGSGTTVLKNLVIPGINPQAFSSFIAKADAAGRDINADQTAAFAPDIAAAGVLPVADAEIAFTVAGGILRAPPVTFENPAVKVSADIRADLNQGNAVLDGTIAYAPGDEALAGSEPSLRFALSGPPMATTRTLDTQPLAQFLTQRALEREQARVEAMQAAVLEKQRLRREARYYAALQQERVRAAEMQRLQQEEEDRRRAAGLERARIAEEAARAEAEAQARADEQARLEAEAAAAEMEAARRKQEAERLAAEEQARREAEKARPAREIERAPLPPADGSGAGAATQEPKPFDPFSVDEFLKSLHEGE</sequence>
<dbReference type="GO" id="GO:0005886">
    <property type="term" value="C:plasma membrane"/>
    <property type="evidence" value="ECO:0007669"/>
    <property type="project" value="TreeGrafter"/>
</dbReference>
<dbReference type="PANTHER" id="PTHR30441">
    <property type="entry name" value="DUF748 DOMAIN-CONTAINING PROTEIN"/>
    <property type="match status" value="1"/>
</dbReference>
<evidence type="ECO:0000313" key="4">
    <source>
        <dbReference type="Proteomes" id="UP000281647"/>
    </source>
</evidence>
<dbReference type="RefSeq" id="WP_128625993.1">
    <property type="nucleotide sequence ID" value="NZ_RKST01000001.1"/>
</dbReference>
<proteinExistence type="predicted"/>
<organism evidence="3 4">
    <name type="scientific">Borborobacter arsenicus</name>
    <dbReference type="NCBI Taxonomy" id="1851146"/>
    <lineage>
        <taxon>Bacteria</taxon>
        <taxon>Pseudomonadati</taxon>
        <taxon>Pseudomonadota</taxon>
        <taxon>Alphaproteobacteria</taxon>
        <taxon>Hyphomicrobiales</taxon>
        <taxon>Phyllobacteriaceae</taxon>
        <taxon>Borborobacter</taxon>
    </lineage>
</organism>
<dbReference type="PIRSF" id="PIRSF034039">
    <property type="entry name" value="UCP034039"/>
    <property type="match status" value="1"/>
</dbReference>
<feature type="region of interest" description="Disordered" evidence="1">
    <location>
        <begin position="1197"/>
        <end position="1290"/>
    </location>
</feature>
<dbReference type="Pfam" id="PF05170">
    <property type="entry name" value="AsmA"/>
    <property type="match status" value="1"/>
</dbReference>
<dbReference type="InterPro" id="IPR017023">
    <property type="entry name" value="UCP034039"/>
</dbReference>
<dbReference type="InterPro" id="IPR052894">
    <property type="entry name" value="AsmA-related"/>
</dbReference>
<dbReference type="GO" id="GO:0090313">
    <property type="term" value="P:regulation of protein targeting to membrane"/>
    <property type="evidence" value="ECO:0007669"/>
    <property type="project" value="TreeGrafter"/>
</dbReference>
<evidence type="ECO:0000256" key="1">
    <source>
        <dbReference type="SAM" id="MobiDB-lite"/>
    </source>
</evidence>
<dbReference type="EMBL" id="RKST01000001">
    <property type="protein sequence ID" value="RUM99756.1"/>
    <property type="molecule type" value="Genomic_DNA"/>
</dbReference>
<name>A0A432VCB7_9HYPH</name>
<gene>
    <name evidence="3" type="ORF">EET67_02405</name>
</gene>
<keyword evidence="4" id="KW-1185">Reference proteome</keyword>
<dbReference type="InterPro" id="IPR007844">
    <property type="entry name" value="AsmA"/>
</dbReference>
<feature type="domain" description="AsmA" evidence="2">
    <location>
        <begin position="3"/>
        <end position="198"/>
    </location>
</feature>
<comment type="caution">
    <text evidence="3">The sequence shown here is derived from an EMBL/GenBank/DDBJ whole genome shotgun (WGS) entry which is preliminary data.</text>
</comment>